<dbReference type="SUPFAM" id="SSF57783">
    <property type="entry name" value="Zinc beta-ribbon"/>
    <property type="match status" value="1"/>
</dbReference>
<dbReference type="HOGENOM" id="CLU_165872_0_0_2"/>
<dbReference type="Proteomes" id="UP000001037">
    <property type="component" value="Chromosome"/>
</dbReference>
<dbReference type="EMBL" id="CP002838">
    <property type="protein sequence ID" value="AEM38025.1"/>
    <property type="molecule type" value="Genomic_DNA"/>
</dbReference>
<evidence type="ECO:0000256" key="2">
    <source>
        <dbReference type="SAM" id="MobiDB-lite"/>
    </source>
</evidence>
<dbReference type="InterPro" id="IPR007808">
    <property type="entry name" value="Elf1"/>
</dbReference>
<dbReference type="STRING" id="694429.Pyrfu_0153"/>
<reference evidence="3 4" key="1">
    <citation type="journal article" date="2011" name="Stand. Genomic Sci.">
        <title>Complete genome sequence of the hyperthermophilic chemolithoautotroph Pyrolobus fumarii type strain (1A).</title>
        <authorList>
            <person name="Anderson I."/>
            <person name="Goker M."/>
            <person name="Nolan M."/>
            <person name="Lucas S."/>
            <person name="Hammon N."/>
            <person name="Deshpande S."/>
            <person name="Cheng J.F."/>
            <person name="Tapia R."/>
            <person name="Han C."/>
            <person name="Goodwin L."/>
            <person name="Pitluck S."/>
            <person name="Huntemann M."/>
            <person name="Liolios K."/>
            <person name="Ivanova N."/>
            <person name="Pagani I."/>
            <person name="Mavromatis K."/>
            <person name="Ovchinikova G."/>
            <person name="Pati A."/>
            <person name="Chen A."/>
            <person name="Palaniappan K."/>
            <person name="Land M."/>
            <person name="Hauser L."/>
            <person name="Brambilla E.M."/>
            <person name="Huber H."/>
            <person name="Yasawong M."/>
            <person name="Rohde M."/>
            <person name="Spring S."/>
            <person name="Abt B."/>
            <person name="Sikorski J."/>
            <person name="Wirth R."/>
            <person name="Detter J.C."/>
            <person name="Woyke T."/>
            <person name="Bristow J."/>
            <person name="Eisen J.A."/>
            <person name="Markowitz V."/>
            <person name="Hugenholtz P."/>
            <person name="Kyrpides N.C."/>
            <person name="Klenk H.P."/>
            <person name="Lapidus A."/>
        </authorList>
    </citation>
    <scope>NUCLEOTIDE SEQUENCE [LARGE SCALE GENOMIC DNA]</scope>
    <source>
        <strain evidence="4">DSM 11204 / 1A</strain>
    </source>
</reference>
<name>G0EEI4_PYRF1</name>
<keyword evidence="1" id="KW-0862">Zinc</keyword>
<dbReference type="AlphaFoldDB" id="G0EEI4"/>
<proteinExistence type="predicted"/>
<evidence type="ECO:0000313" key="4">
    <source>
        <dbReference type="Proteomes" id="UP000001037"/>
    </source>
</evidence>
<dbReference type="InParanoid" id="G0EEI4"/>
<evidence type="ECO:0000313" key="3">
    <source>
        <dbReference type="EMBL" id="AEM38025.1"/>
    </source>
</evidence>
<dbReference type="NCBIfam" id="NF011482">
    <property type="entry name" value="PRK14892.1"/>
    <property type="match status" value="1"/>
</dbReference>
<dbReference type="Gene3D" id="2.20.25.190">
    <property type="match status" value="1"/>
</dbReference>
<dbReference type="KEGG" id="pfm:Pyrfu_0153"/>
<dbReference type="InterPro" id="IPR038567">
    <property type="entry name" value="T_Elf1_sf"/>
</dbReference>
<feature type="compositionally biased region" description="Basic and acidic residues" evidence="2">
    <location>
        <begin position="107"/>
        <end position="118"/>
    </location>
</feature>
<accession>G0EEI4</accession>
<gene>
    <name evidence="3" type="ordered locus">Pyrfu_0153</name>
</gene>
<dbReference type="Pfam" id="PF05129">
    <property type="entry name" value="Zn_ribbon_Elf1"/>
    <property type="match status" value="1"/>
</dbReference>
<dbReference type="eggNOG" id="arCOG04136">
    <property type="taxonomic scope" value="Archaea"/>
</dbReference>
<evidence type="ECO:0000256" key="1">
    <source>
        <dbReference type="ARBA" id="ARBA00022833"/>
    </source>
</evidence>
<organism evidence="3 4">
    <name type="scientific">Pyrolobus fumarii (strain DSM 11204 / 1A)</name>
    <dbReference type="NCBI Taxonomy" id="694429"/>
    <lineage>
        <taxon>Archaea</taxon>
        <taxon>Thermoproteota</taxon>
        <taxon>Thermoprotei</taxon>
        <taxon>Desulfurococcales</taxon>
        <taxon>Pyrodictiaceae</taxon>
        <taxon>Pyrolobus</taxon>
    </lineage>
</organism>
<feature type="compositionally biased region" description="Acidic residues" evidence="2">
    <location>
        <begin position="119"/>
        <end position="129"/>
    </location>
</feature>
<keyword evidence="4" id="KW-1185">Reference proteome</keyword>
<feature type="region of interest" description="Disordered" evidence="2">
    <location>
        <begin position="107"/>
        <end position="129"/>
    </location>
</feature>
<protein>
    <submittedName>
        <fullName evidence="3">Uncharacterized protein</fullName>
    </submittedName>
</protein>
<sequence length="129" mass="14792">MGEIVGRRRKRRKKLIIRRPTMPSAFRCPNCEAETLVVEINKKEVDQNTGYYKAIIKCGTCGLQAEMWVPPIFQPVDVYSKFLDGFLEGKIEYKILKSGEERRLSLEELAGEAEHGEEYVEGSSEETFT</sequence>